<gene>
    <name evidence="2" type="ORF">ACFFVD_14230</name>
</gene>
<sequence>MNDFPASQRGCLRRRRVRAIRSARRSTELEGGASTAATRNDQLAYARGTISVTELGERVRRRYSVRDTDS</sequence>
<dbReference type="EMBL" id="JBHMDY010000008">
    <property type="protein sequence ID" value="MFB9260959.1"/>
    <property type="molecule type" value="Genomic_DNA"/>
</dbReference>
<feature type="domain" description="Antitoxin VbhA" evidence="1">
    <location>
        <begin position="16"/>
        <end position="62"/>
    </location>
</feature>
<reference evidence="2 3" key="1">
    <citation type="submission" date="2024-09" db="EMBL/GenBank/DDBJ databases">
        <authorList>
            <person name="Sun Q."/>
            <person name="Mori K."/>
        </authorList>
    </citation>
    <scope>NUCLEOTIDE SEQUENCE [LARGE SCALE GENOMIC DNA]</scope>
    <source>
        <strain evidence="2 3">CCM 7659</strain>
    </source>
</reference>
<keyword evidence="3" id="KW-1185">Reference proteome</keyword>
<dbReference type="Pfam" id="PF18495">
    <property type="entry name" value="VbhA"/>
    <property type="match status" value="1"/>
</dbReference>
<dbReference type="Proteomes" id="UP001589700">
    <property type="component" value="Unassembled WGS sequence"/>
</dbReference>
<organism evidence="2 3">
    <name type="scientific">Dietzia aerolata</name>
    <dbReference type="NCBI Taxonomy" id="595984"/>
    <lineage>
        <taxon>Bacteria</taxon>
        <taxon>Bacillati</taxon>
        <taxon>Actinomycetota</taxon>
        <taxon>Actinomycetes</taxon>
        <taxon>Mycobacteriales</taxon>
        <taxon>Dietziaceae</taxon>
        <taxon>Dietzia</taxon>
    </lineage>
</organism>
<dbReference type="InterPro" id="IPR033788">
    <property type="entry name" value="VbhA-like"/>
</dbReference>
<dbReference type="InterPro" id="IPR041535">
    <property type="entry name" value="VbhA"/>
</dbReference>
<dbReference type="CDD" id="cd11586">
    <property type="entry name" value="VbhA_like"/>
    <property type="match status" value="1"/>
</dbReference>
<evidence type="ECO:0000313" key="3">
    <source>
        <dbReference type="Proteomes" id="UP001589700"/>
    </source>
</evidence>
<dbReference type="Gene3D" id="1.10.8.1050">
    <property type="entry name" value="Antitoxin VbhA-like"/>
    <property type="match status" value="1"/>
</dbReference>
<evidence type="ECO:0000313" key="2">
    <source>
        <dbReference type="EMBL" id="MFB9260959.1"/>
    </source>
</evidence>
<evidence type="ECO:0000259" key="1">
    <source>
        <dbReference type="Pfam" id="PF18495"/>
    </source>
</evidence>
<comment type="caution">
    <text evidence="2">The sequence shown here is derived from an EMBL/GenBank/DDBJ whole genome shotgun (WGS) entry which is preliminary data.</text>
</comment>
<dbReference type="InterPro" id="IPR043038">
    <property type="entry name" value="VbhA_sf"/>
</dbReference>
<dbReference type="RefSeq" id="WP_182633533.1">
    <property type="nucleotide sequence ID" value="NZ_JAALDM010000317.1"/>
</dbReference>
<name>A0ABV5JT36_9ACTN</name>
<accession>A0ABV5JT36</accession>
<proteinExistence type="predicted"/>
<protein>
    <recommendedName>
        <fullName evidence="1">Antitoxin VbhA domain-containing protein</fullName>
    </recommendedName>
</protein>